<sequence>MWEFHEVRKLAIATLTPAKVDPIERIEAARNYRVHQWYWPALRDLAEAPIHPTLLEYERLGLDFATRLAELWGKIAGYKLGYVGKATSVSGSSILFGAPVTSKPQGAPVPTSTVSHLPTLDFIAELFAEEVKDVPISKCDEVLKLSCRYGQ</sequence>
<keyword evidence="2" id="KW-1185">Reference proteome</keyword>
<dbReference type="AlphaFoldDB" id="A0A9P7GEQ0"/>
<comment type="caution">
    <text evidence="1">The sequence shown here is derived from an EMBL/GenBank/DDBJ whole genome shotgun (WGS) entry which is preliminary data.</text>
</comment>
<name>A0A9P7GEQ0_9AGAR</name>
<accession>A0A9P7GEQ0</accession>
<reference evidence="1" key="2">
    <citation type="submission" date="2021-10" db="EMBL/GenBank/DDBJ databases">
        <title>Phylogenomics reveals ancestral predisposition of the termite-cultivated fungus Termitomyces towards a domesticated lifestyle.</title>
        <authorList>
            <person name="Auxier B."/>
            <person name="Grum-Grzhimaylo A."/>
            <person name="Cardenas M.E."/>
            <person name="Lodge J.D."/>
            <person name="Laessoe T."/>
            <person name="Pedersen O."/>
            <person name="Smith M.E."/>
            <person name="Kuyper T.W."/>
            <person name="Franco-Molano E.A."/>
            <person name="Baroni T.J."/>
            <person name="Aanen D.K."/>
        </authorList>
    </citation>
    <scope>NUCLEOTIDE SEQUENCE</scope>
    <source>
        <strain evidence="1">D49</strain>
    </source>
</reference>
<gene>
    <name evidence="1" type="ORF">H0H81_005822</name>
</gene>
<organism evidence="1 2">
    <name type="scientific">Sphagnurus paluster</name>
    <dbReference type="NCBI Taxonomy" id="117069"/>
    <lineage>
        <taxon>Eukaryota</taxon>
        <taxon>Fungi</taxon>
        <taxon>Dikarya</taxon>
        <taxon>Basidiomycota</taxon>
        <taxon>Agaricomycotina</taxon>
        <taxon>Agaricomycetes</taxon>
        <taxon>Agaricomycetidae</taxon>
        <taxon>Agaricales</taxon>
        <taxon>Tricholomatineae</taxon>
        <taxon>Lyophyllaceae</taxon>
        <taxon>Sphagnurus</taxon>
    </lineage>
</organism>
<dbReference type="Proteomes" id="UP000717328">
    <property type="component" value="Unassembled WGS sequence"/>
</dbReference>
<dbReference type="EMBL" id="JABCKI010001486">
    <property type="protein sequence ID" value="KAG5649149.1"/>
    <property type="molecule type" value="Genomic_DNA"/>
</dbReference>
<protein>
    <submittedName>
        <fullName evidence="1">Uncharacterized protein</fullName>
    </submittedName>
</protein>
<proteinExistence type="predicted"/>
<dbReference type="OrthoDB" id="2593747at2759"/>
<reference evidence="1" key="1">
    <citation type="submission" date="2021-02" db="EMBL/GenBank/DDBJ databases">
        <authorList>
            <person name="Nieuwenhuis M."/>
            <person name="Van De Peppel L.J.J."/>
        </authorList>
    </citation>
    <scope>NUCLEOTIDE SEQUENCE</scope>
    <source>
        <strain evidence="1">D49</strain>
    </source>
</reference>
<evidence type="ECO:0000313" key="2">
    <source>
        <dbReference type="Proteomes" id="UP000717328"/>
    </source>
</evidence>
<evidence type="ECO:0000313" key="1">
    <source>
        <dbReference type="EMBL" id="KAG5649149.1"/>
    </source>
</evidence>